<dbReference type="Proteomes" id="UP000824540">
    <property type="component" value="Unassembled WGS sequence"/>
</dbReference>
<reference evidence="2" key="1">
    <citation type="thesis" date="2021" institute="BYU ScholarsArchive" country="Provo, UT, USA">
        <title>Applications of and Algorithms for Genome Assembly and Genomic Analyses with an Emphasis on Marine Teleosts.</title>
        <authorList>
            <person name="Pickett B.D."/>
        </authorList>
    </citation>
    <scope>NUCLEOTIDE SEQUENCE</scope>
    <source>
        <strain evidence="2">HI-2016</strain>
    </source>
</reference>
<protein>
    <submittedName>
        <fullName evidence="2">Uncharacterized protein</fullName>
    </submittedName>
</protein>
<evidence type="ECO:0000256" key="1">
    <source>
        <dbReference type="SAM" id="MobiDB-lite"/>
    </source>
</evidence>
<proteinExistence type="predicted"/>
<dbReference type="AlphaFoldDB" id="A0A8T2PAA7"/>
<keyword evidence="3" id="KW-1185">Reference proteome</keyword>
<comment type="caution">
    <text evidence="2">The sequence shown here is derived from an EMBL/GenBank/DDBJ whole genome shotgun (WGS) entry which is preliminary data.</text>
</comment>
<organism evidence="2 3">
    <name type="scientific">Albula glossodonta</name>
    <name type="common">roundjaw bonefish</name>
    <dbReference type="NCBI Taxonomy" id="121402"/>
    <lineage>
        <taxon>Eukaryota</taxon>
        <taxon>Metazoa</taxon>
        <taxon>Chordata</taxon>
        <taxon>Craniata</taxon>
        <taxon>Vertebrata</taxon>
        <taxon>Euteleostomi</taxon>
        <taxon>Actinopterygii</taxon>
        <taxon>Neopterygii</taxon>
        <taxon>Teleostei</taxon>
        <taxon>Albuliformes</taxon>
        <taxon>Albulidae</taxon>
        <taxon>Albula</taxon>
    </lineage>
</organism>
<dbReference type="EMBL" id="JAFBMS010000009">
    <property type="protein sequence ID" value="KAG9349475.1"/>
    <property type="molecule type" value="Genomic_DNA"/>
</dbReference>
<sequence>MGRGKEGWKHILILLNICELEKTDAGERASAINHSQAVTLERETELCQLTQNITESRMLVRSNVFTEQKERHHGNGLLPLLRPIHPPPLKPQPNQQGLKAATF</sequence>
<gene>
    <name evidence="2" type="ORF">JZ751_027920</name>
</gene>
<feature type="region of interest" description="Disordered" evidence="1">
    <location>
        <begin position="68"/>
        <end position="103"/>
    </location>
</feature>
<evidence type="ECO:0000313" key="3">
    <source>
        <dbReference type="Proteomes" id="UP000824540"/>
    </source>
</evidence>
<name>A0A8T2PAA7_9TELE</name>
<evidence type="ECO:0000313" key="2">
    <source>
        <dbReference type="EMBL" id="KAG9349475.1"/>
    </source>
</evidence>
<feature type="compositionally biased region" description="Low complexity" evidence="1">
    <location>
        <begin position="92"/>
        <end position="103"/>
    </location>
</feature>
<accession>A0A8T2PAA7</accession>